<dbReference type="OrthoDB" id="6930070at2"/>
<gene>
    <name evidence="2" type="ORF">ACR52_10050</name>
</gene>
<dbReference type="AlphaFoldDB" id="A0A0J8G417"/>
<reference evidence="2 3" key="1">
    <citation type="submission" date="2015-06" db="EMBL/GenBank/DDBJ databases">
        <title>Draft genome sequence of an Antarctic Pseudomonas sp. strain KG01 with full potential for biotechnological applications.</title>
        <authorList>
            <person name="Pavlov M.S."/>
            <person name="Lira F."/>
            <person name="Martinez J.L."/>
            <person name="Marshall S.H."/>
        </authorList>
    </citation>
    <scope>NUCLEOTIDE SEQUENCE [LARGE SCALE GENOMIC DNA]</scope>
    <source>
        <strain evidence="2 3">KG01</strain>
    </source>
</reference>
<evidence type="ECO:0000313" key="3">
    <source>
        <dbReference type="Proteomes" id="UP000037551"/>
    </source>
</evidence>
<evidence type="ECO:0000313" key="2">
    <source>
        <dbReference type="EMBL" id="KMT55699.1"/>
    </source>
</evidence>
<comment type="caution">
    <text evidence="2">The sequence shown here is derived from an EMBL/GenBank/DDBJ whole genome shotgun (WGS) entry which is preliminary data.</text>
</comment>
<dbReference type="Proteomes" id="UP000037551">
    <property type="component" value="Unassembled WGS sequence"/>
</dbReference>
<protein>
    <recommendedName>
        <fullName evidence="4">Lipoprotein</fullName>
    </recommendedName>
</protein>
<accession>A0A0J8G417</accession>
<evidence type="ECO:0008006" key="4">
    <source>
        <dbReference type="Google" id="ProtNLM"/>
    </source>
</evidence>
<evidence type="ECO:0000256" key="1">
    <source>
        <dbReference type="SAM" id="SignalP"/>
    </source>
</evidence>
<proteinExistence type="predicted"/>
<dbReference type="EMBL" id="LFMW01000006">
    <property type="protein sequence ID" value="KMT55699.1"/>
    <property type="molecule type" value="Genomic_DNA"/>
</dbReference>
<keyword evidence="3" id="KW-1185">Reference proteome</keyword>
<dbReference type="PATRIC" id="fig|1674920.3.peg.4846"/>
<sequence>MKKPLLTLCLTMNLISLSACAEHAENPATEAVFVGQQLKLIDEQGQCTLVKPDQNHIKLDMAWPCSFSLDRQQKLRVETFNDIPIFAVWHSEHMPAPSRDCLSKMQAIRQSQGLFEAAPVSTFASCGSGGDQKMYVAPFTW</sequence>
<organism evidence="2 3">
    <name type="scientific">Pseudomonas fildesensis</name>
    <dbReference type="NCBI Taxonomy" id="1674920"/>
    <lineage>
        <taxon>Bacteria</taxon>
        <taxon>Pseudomonadati</taxon>
        <taxon>Pseudomonadota</taxon>
        <taxon>Gammaproteobacteria</taxon>
        <taxon>Pseudomonadales</taxon>
        <taxon>Pseudomonadaceae</taxon>
        <taxon>Pseudomonas</taxon>
    </lineage>
</organism>
<keyword evidence="1" id="KW-0732">Signal</keyword>
<feature type="signal peptide" evidence="1">
    <location>
        <begin position="1"/>
        <end position="21"/>
    </location>
</feature>
<dbReference type="STRING" id="1674920.ACR52_10050"/>
<name>A0A0J8G417_9PSED</name>
<dbReference type="RefSeq" id="WP_048723565.1">
    <property type="nucleotide sequence ID" value="NZ_JBJGXJ010000009.1"/>
</dbReference>
<feature type="chain" id="PRO_5005298153" description="Lipoprotein" evidence="1">
    <location>
        <begin position="22"/>
        <end position="141"/>
    </location>
</feature>
<dbReference type="PROSITE" id="PS51257">
    <property type="entry name" value="PROKAR_LIPOPROTEIN"/>
    <property type="match status" value="1"/>
</dbReference>